<protein>
    <submittedName>
        <fullName evidence="1">HAD family phosphatase</fullName>
    </submittedName>
</protein>
<dbReference type="CDD" id="cd02603">
    <property type="entry name" value="HAD_sEH-N_like"/>
    <property type="match status" value="1"/>
</dbReference>
<name>A0ABV0BGE5_9HYPH</name>
<dbReference type="PANTHER" id="PTHR43611">
    <property type="entry name" value="ALPHA-D-GLUCOSE 1-PHOSPHATE PHOSPHATASE"/>
    <property type="match status" value="1"/>
</dbReference>
<dbReference type="NCBIfam" id="TIGR01509">
    <property type="entry name" value="HAD-SF-IA-v3"/>
    <property type="match status" value="1"/>
</dbReference>
<dbReference type="InterPro" id="IPR006439">
    <property type="entry name" value="HAD-SF_hydro_IA"/>
</dbReference>
<gene>
    <name evidence="1" type="ORF">WJT86_01605</name>
</gene>
<comment type="caution">
    <text evidence="1">The sequence shown here is derived from an EMBL/GenBank/DDBJ whole genome shotgun (WGS) entry which is preliminary data.</text>
</comment>
<organism evidence="1 2">
    <name type="scientific">Hohaiivirga grylli</name>
    <dbReference type="NCBI Taxonomy" id="3133970"/>
    <lineage>
        <taxon>Bacteria</taxon>
        <taxon>Pseudomonadati</taxon>
        <taxon>Pseudomonadota</taxon>
        <taxon>Alphaproteobacteria</taxon>
        <taxon>Hyphomicrobiales</taxon>
        <taxon>Methylobacteriaceae</taxon>
        <taxon>Hohaiivirga</taxon>
    </lineage>
</organism>
<dbReference type="Proteomes" id="UP001418637">
    <property type="component" value="Unassembled WGS sequence"/>
</dbReference>
<dbReference type="EMBL" id="JBBYXI010000001">
    <property type="protein sequence ID" value="MEN3929755.1"/>
    <property type="molecule type" value="Genomic_DNA"/>
</dbReference>
<dbReference type="RefSeq" id="WP_346335743.1">
    <property type="nucleotide sequence ID" value="NZ_JBBYXI010000001.1"/>
</dbReference>
<proteinExistence type="predicted"/>
<dbReference type="InterPro" id="IPR023198">
    <property type="entry name" value="PGP-like_dom2"/>
</dbReference>
<dbReference type="InterPro" id="IPR023214">
    <property type="entry name" value="HAD_sf"/>
</dbReference>
<reference evidence="1 2" key="1">
    <citation type="submission" date="2024-04" db="EMBL/GenBank/DDBJ databases">
        <title>A novel species isolated from cricket.</title>
        <authorList>
            <person name="Wang H.-C."/>
        </authorList>
    </citation>
    <scope>NUCLEOTIDE SEQUENCE [LARGE SCALE GENOMIC DNA]</scope>
    <source>
        <strain evidence="1 2">WL0021</strain>
    </source>
</reference>
<dbReference type="PANTHER" id="PTHR43611:SF3">
    <property type="entry name" value="FLAVIN MONONUCLEOTIDE HYDROLASE 1, CHLOROPLATIC"/>
    <property type="match status" value="1"/>
</dbReference>
<evidence type="ECO:0000313" key="1">
    <source>
        <dbReference type="EMBL" id="MEN3929755.1"/>
    </source>
</evidence>
<dbReference type="SFLD" id="SFLDS00003">
    <property type="entry name" value="Haloacid_Dehalogenase"/>
    <property type="match status" value="1"/>
</dbReference>
<evidence type="ECO:0000313" key="2">
    <source>
        <dbReference type="Proteomes" id="UP001418637"/>
    </source>
</evidence>
<dbReference type="SFLD" id="SFLDG01129">
    <property type="entry name" value="C1.5:_HAD__Beta-PGM__Phosphata"/>
    <property type="match status" value="1"/>
</dbReference>
<dbReference type="SUPFAM" id="SSF56784">
    <property type="entry name" value="HAD-like"/>
    <property type="match status" value="1"/>
</dbReference>
<sequence>MQQSPNTVVFDVGNVLFRWKPEEFYLDILKDETRLRWYMEHVHTPEWNRDLDLGVAWDKTFDARVAEFPEWEEPLRAYQTRWFDTMRDIIEPNITLLKQLKSKDIPVYAITNFHDWTFRTTQKQHYDFLNLFDGEIVSGEENLVKPDPAIFELFFSRFSLKPEDCIFIDDNADNIATARNLGMHVVHFIEPMDVAAELGKLGLNI</sequence>
<dbReference type="Gene3D" id="1.10.150.240">
    <property type="entry name" value="Putative phosphatase, domain 2"/>
    <property type="match status" value="1"/>
</dbReference>
<accession>A0ABV0BGE5</accession>
<dbReference type="Pfam" id="PF00702">
    <property type="entry name" value="Hydrolase"/>
    <property type="match status" value="1"/>
</dbReference>
<dbReference type="InterPro" id="IPR036412">
    <property type="entry name" value="HAD-like_sf"/>
</dbReference>
<dbReference type="Gene3D" id="3.40.50.1000">
    <property type="entry name" value="HAD superfamily/HAD-like"/>
    <property type="match status" value="1"/>
</dbReference>
<keyword evidence="2" id="KW-1185">Reference proteome</keyword>